<reference evidence="2 3" key="1">
    <citation type="submission" date="2018-09" db="EMBL/GenBank/DDBJ databases">
        <title>Paenibacillus aracenensis nov. sp. isolated from a cave in southern Spain.</title>
        <authorList>
            <person name="Jurado V."/>
            <person name="Gutierrez-Patricio S."/>
            <person name="Gonzalez-Pimentel J.L."/>
            <person name="Miller A.Z."/>
            <person name="Laiz L."/>
            <person name="Saiz-Jimenez C."/>
        </authorList>
    </citation>
    <scope>NUCLEOTIDE SEQUENCE [LARGE SCALE GENOMIC DNA]</scope>
    <source>
        <strain evidence="2 3">JCM 19203</strain>
    </source>
</reference>
<accession>A0A3A6PH06</accession>
<dbReference type="InterPro" id="IPR021683">
    <property type="entry name" value="DUF3267"/>
</dbReference>
<comment type="caution">
    <text evidence="2">The sequence shown here is derived from an EMBL/GenBank/DDBJ whole genome shotgun (WGS) entry which is preliminary data.</text>
</comment>
<proteinExistence type="predicted"/>
<dbReference type="OrthoDB" id="2864624at2"/>
<feature type="transmembrane region" description="Helical" evidence="1">
    <location>
        <begin position="60"/>
        <end position="80"/>
    </location>
</feature>
<dbReference type="EMBL" id="QXQB01000002">
    <property type="protein sequence ID" value="RJX40407.1"/>
    <property type="molecule type" value="Genomic_DNA"/>
</dbReference>
<keyword evidence="1" id="KW-1133">Transmembrane helix</keyword>
<evidence type="ECO:0000313" key="3">
    <source>
        <dbReference type="Proteomes" id="UP000267798"/>
    </source>
</evidence>
<evidence type="ECO:0000313" key="2">
    <source>
        <dbReference type="EMBL" id="RJX40407.1"/>
    </source>
</evidence>
<keyword evidence="1" id="KW-0472">Membrane</keyword>
<feature type="transmembrane region" description="Helical" evidence="1">
    <location>
        <begin position="136"/>
        <end position="160"/>
    </location>
</feature>
<keyword evidence="3" id="KW-1185">Reference proteome</keyword>
<organism evidence="2 3">
    <name type="scientific">Paenibacillus pinisoli</name>
    <dbReference type="NCBI Taxonomy" id="1276110"/>
    <lineage>
        <taxon>Bacteria</taxon>
        <taxon>Bacillati</taxon>
        <taxon>Bacillota</taxon>
        <taxon>Bacilli</taxon>
        <taxon>Bacillales</taxon>
        <taxon>Paenibacillaceae</taxon>
        <taxon>Paenibacillus</taxon>
    </lineage>
</organism>
<protein>
    <submittedName>
        <fullName evidence="2">DUF3267 domain-containing protein</fullName>
    </submittedName>
</protein>
<sequence>MEWFEELPPIRSDISQWSPFIRNDWFRRHYMKFVYVLMAGIFAVPVWYNGGFSHVEDFPLLLIIIPLFIMHELLHIIVIHRQGDISLTFKGIFFWLNSDAVLSKRRFWVFMSLPFIVLSLVPLIASLWVSGEWKQLLFLIGWINLIISSSDIINSLLILYSTEGIIR</sequence>
<gene>
    <name evidence="2" type="ORF">D3P09_10750</name>
</gene>
<feature type="transmembrane region" description="Helical" evidence="1">
    <location>
        <begin position="107"/>
        <end position="130"/>
    </location>
</feature>
<keyword evidence="1" id="KW-0812">Transmembrane</keyword>
<feature type="transmembrane region" description="Helical" evidence="1">
    <location>
        <begin position="30"/>
        <end position="48"/>
    </location>
</feature>
<name>A0A3A6PH06_9BACL</name>
<dbReference type="Proteomes" id="UP000267798">
    <property type="component" value="Unassembled WGS sequence"/>
</dbReference>
<dbReference type="Pfam" id="PF11667">
    <property type="entry name" value="DUF3267"/>
    <property type="match status" value="1"/>
</dbReference>
<dbReference type="AlphaFoldDB" id="A0A3A6PH06"/>
<evidence type="ECO:0000256" key="1">
    <source>
        <dbReference type="SAM" id="Phobius"/>
    </source>
</evidence>